<gene>
    <name evidence="2" type="ORF">A3D03_05825</name>
</gene>
<dbReference type="Proteomes" id="UP000177092">
    <property type="component" value="Unassembled WGS sequence"/>
</dbReference>
<accession>A0A1F6A8U7</accession>
<comment type="caution">
    <text evidence="2">The sequence shown here is derived from an EMBL/GenBank/DDBJ whole genome shotgun (WGS) entry which is preliminary data.</text>
</comment>
<keyword evidence="1" id="KW-0472">Membrane</keyword>
<evidence type="ECO:0000313" key="3">
    <source>
        <dbReference type="Proteomes" id="UP000177092"/>
    </source>
</evidence>
<keyword evidence="1" id="KW-0812">Transmembrane</keyword>
<protein>
    <recommendedName>
        <fullName evidence="4">Baseplate protein J-like domain-containing protein</fullName>
    </recommendedName>
</protein>
<evidence type="ECO:0008006" key="4">
    <source>
        <dbReference type="Google" id="ProtNLM"/>
    </source>
</evidence>
<organism evidence="2 3">
    <name type="scientific">Candidatus Gottesmanbacteria bacterium RIFCSPHIGHO2_02_FULL_40_13</name>
    <dbReference type="NCBI Taxonomy" id="1798384"/>
    <lineage>
        <taxon>Bacteria</taxon>
        <taxon>Candidatus Gottesmaniibacteriota</taxon>
    </lineage>
</organism>
<evidence type="ECO:0000256" key="1">
    <source>
        <dbReference type="SAM" id="Phobius"/>
    </source>
</evidence>
<keyword evidence="1" id="KW-1133">Transmembrane helix</keyword>
<feature type="transmembrane region" description="Helical" evidence="1">
    <location>
        <begin position="357"/>
        <end position="380"/>
    </location>
</feature>
<name>A0A1F6A8U7_9BACT</name>
<sequence length="734" mass="81100">MSIFSKFLPKKDKSEYFLTLAVEDRKIRAAITLIHGNQLTLIGTGESDYSQGENESEAADIAISCAEKNVPENYLVEKVVFALPFAYLEGDKVKPEYLERLKKITKDLALEPQGFVEYPDAITYYLQKEEGSPPTSLILCLTKETLTLTLVRVGKIQHNFLIPRTSSVISDIEAIIPDLKADILPSRIIIYDEGENLEEIRENLLRLPWNKHPEFLHTPKIEILSSGDIMTALIEAAGTSFMKTHEVNLLQADFGPPDLAAPHQKEPKESSDIQEIISVKDKKNQVSIDEEITDNEEEEETFGFTKDNEIAEKISVHQNITLPATPAPFMIDETVAEEIKEDKPKKKVLSGVKIPDFFNSLLLPVILLLIILGLSGWFFFTYPKADVSIFVYPQINSKNMEISIFTQQDSLQNLKNYLIAEEISVIVEGEKNIASTGKTKVGEKAKGTITVYNKTFNSKTLPKGAILQNGSLTFNLDENVNIASASDTGEGLAYGKTTAKVTSNNIGPESNLSPGSNFTFKDFPENSLSAKNETALTGGTSREAASISKDDRDNLEEALTSELMAKAKQELNQKIKSGAVLIDQSLTTEISSKKFSAEMGSEAKEVSLTLSLKVTGLSYNSEELISLSKENPLSVPEGFSVDESRTGARITNITKNKNNEIQATAVIYSSFIPTLNLVIIKKDITGKNYQEVVDYLKSVNNISGVKIVQINKFPLLSNRLPFNGENIAVDVVSF</sequence>
<reference evidence="2 3" key="1">
    <citation type="journal article" date="2016" name="Nat. Commun.">
        <title>Thousands of microbial genomes shed light on interconnected biogeochemical processes in an aquifer system.</title>
        <authorList>
            <person name="Anantharaman K."/>
            <person name="Brown C.T."/>
            <person name="Hug L.A."/>
            <person name="Sharon I."/>
            <person name="Castelle C.J."/>
            <person name="Probst A.J."/>
            <person name="Thomas B.C."/>
            <person name="Singh A."/>
            <person name="Wilkins M.J."/>
            <person name="Karaoz U."/>
            <person name="Brodie E.L."/>
            <person name="Williams K.H."/>
            <person name="Hubbard S.S."/>
            <person name="Banfield J.F."/>
        </authorList>
    </citation>
    <scope>NUCLEOTIDE SEQUENCE [LARGE SCALE GENOMIC DNA]</scope>
</reference>
<evidence type="ECO:0000313" key="2">
    <source>
        <dbReference type="EMBL" id="OGG21138.1"/>
    </source>
</evidence>
<dbReference type="STRING" id="1798384.A3D03_05825"/>
<dbReference type="EMBL" id="MFJN01000028">
    <property type="protein sequence ID" value="OGG21138.1"/>
    <property type="molecule type" value="Genomic_DNA"/>
</dbReference>
<proteinExistence type="predicted"/>
<dbReference type="AlphaFoldDB" id="A0A1F6A8U7"/>